<feature type="domain" description="EGF-like" evidence="1">
    <location>
        <begin position="317"/>
        <end position="352"/>
    </location>
</feature>
<dbReference type="SMART" id="SM00181">
    <property type="entry name" value="EGF"/>
    <property type="match status" value="3"/>
</dbReference>
<dbReference type="SUPFAM" id="SSF49785">
    <property type="entry name" value="Galactose-binding domain-like"/>
    <property type="match status" value="1"/>
</dbReference>
<feature type="domain" description="EGF-like" evidence="1">
    <location>
        <begin position="270"/>
        <end position="306"/>
    </location>
</feature>
<feature type="domain" description="EGF-like" evidence="1">
    <location>
        <begin position="183"/>
        <end position="213"/>
    </location>
</feature>
<dbReference type="Proteomes" id="UP000694844">
    <property type="component" value="Chromosome 9"/>
</dbReference>
<evidence type="ECO:0000313" key="3">
    <source>
        <dbReference type="RefSeq" id="XP_022307726.1"/>
    </source>
</evidence>
<reference evidence="3" key="1">
    <citation type="submission" date="2025-08" db="UniProtKB">
        <authorList>
            <consortium name="RefSeq"/>
        </authorList>
    </citation>
    <scope>IDENTIFICATION</scope>
    <source>
        <tissue evidence="3">Whole sample</tissue>
    </source>
</reference>
<dbReference type="Gene3D" id="2.170.300.10">
    <property type="entry name" value="Tie2 ligand-binding domain superfamily"/>
    <property type="match status" value="1"/>
</dbReference>
<name>A0A8B8BY09_CRAVI</name>
<evidence type="ECO:0000259" key="1">
    <source>
        <dbReference type="SMART" id="SM00181"/>
    </source>
</evidence>
<protein>
    <submittedName>
        <fullName evidence="3">Protein jagged-1b-like</fullName>
    </submittedName>
</protein>
<dbReference type="InterPro" id="IPR008979">
    <property type="entry name" value="Galactose-bd-like_sf"/>
</dbReference>
<keyword evidence="2" id="KW-1185">Reference proteome</keyword>
<dbReference type="RefSeq" id="XP_022307726.1">
    <property type="nucleotide sequence ID" value="XM_022452018.1"/>
</dbReference>
<dbReference type="OrthoDB" id="1896086at2759"/>
<dbReference type="InterPro" id="IPR052108">
    <property type="entry name" value="MEGF/SIB"/>
</dbReference>
<dbReference type="PANTHER" id="PTHR24035">
    <property type="entry name" value="MULTIPLE EPIDERMAL GROWTH FACTOR-LIKE DOMAINS PROTEIN"/>
    <property type="match status" value="1"/>
</dbReference>
<evidence type="ECO:0000313" key="2">
    <source>
        <dbReference type="Proteomes" id="UP000694844"/>
    </source>
</evidence>
<dbReference type="AlphaFoldDB" id="A0A8B8BY09"/>
<proteinExistence type="predicted"/>
<dbReference type="KEGG" id="cvn:111113729"/>
<gene>
    <name evidence="3" type="primary">LOC111113729</name>
</gene>
<dbReference type="Gene3D" id="2.60.120.260">
    <property type="entry name" value="Galactose-binding domain-like"/>
    <property type="match status" value="1"/>
</dbReference>
<dbReference type="InterPro" id="IPR000742">
    <property type="entry name" value="EGF"/>
</dbReference>
<sequence length="359" mass="39761">MCLVGVWAFENVALHKFAWQQNPYRNNVFNASLAVDGRKTNLSIWGGECVSSGYGETAKWRVDLKDIFSIHHIVIQYAYNEQVWDQNDVNTEYLLGFSLYISNSTKKEDGVLCFWDTNYTKATIPNPVNITCSYHGRYVIYYNNRTHPPFPDEYSYYAYSDLCEVEVYGCPSLGVFGQNCSLACPQNCQEGRCHIIKGTCLGCQAGYRGLTCNKECEQNTYGLGCNQTCGDCSRGERCNHVNGSCLNGCDVGVHGEKCDSKCPKGRFGQDCGRSCSMHCMIPGDCDRFTGHCLSGCQAGWKNSQCDIECDGGMFGNECNKSCGMCHNGEQCHHVNGSCLNGCRPGYHGVTCSEGTHIIT</sequence>
<dbReference type="PANTHER" id="PTHR24035:SF109">
    <property type="entry name" value="PROTEIN DRAPER"/>
    <property type="match status" value="1"/>
</dbReference>
<accession>A0A8B8BY09</accession>
<organism evidence="2 3">
    <name type="scientific">Crassostrea virginica</name>
    <name type="common">Eastern oyster</name>
    <dbReference type="NCBI Taxonomy" id="6565"/>
    <lineage>
        <taxon>Eukaryota</taxon>
        <taxon>Metazoa</taxon>
        <taxon>Spiralia</taxon>
        <taxon>Lophotrochozoa</taxon>
        <taxon>Mollusca</taxon>
        <taxon>Bivalvia</taxon>
        <taxon>Autobranchia</taxon>
        <taxon>Pteriomorphia</taxon>
        <taxon>Ostreida</taxon>
        <taxon>Ostreoidea</taxon>
        <taxon>Ostreidae</taxon>
        <taxon>Crassostrea</taxon>
    </lineage>
</organism>
<dbReference type="GeneID" id="111113729"/>